<dbReference type="GO" id="GO:0005813">
    <property type="term" value="C:centrosome"/>
    <property type="evidence" value="ECO:0007669"/>
    <property type="project" value="TreeGrafter"/>
</dbReference>
<evidence type="ECO:0000313" key="3">
    <source>
        <dbReference type="Proteomes" id="UP000321570"/>
    </source>
</evidence>
<dbReference type="GO" id="GO:0005819">
    <property type="term" value="C:spindle"/>
    <property type="evidence" value="ECO:0007669"/>
    <property type="project" value="TreeGrafter"/>
</dbReference>
<dbReference type="AlphaFoldDB" id="A0A564XZH7"/>
<evidence type="ECO:0000256" key="1">
    <source>
        <dbReference type="SAM" id="Phobius"/>
    </source>
</evidence>
<feature type="transmembrane region" description="Helical" evidence="1">
    <location>
        <begin position="119"/>
        <end position="137"/>
    </location>
</feature>
<keyword evidence="1" id="KW-1133">Transmembrane helix</keyword>
<keyword evidence="1" id="KW-0812">Transmembrane</keyword>
<reference evidence="2 3" key="1">
    <citation type="submission" date="2019-07" db="EMBL/GenBank/DDBJ databases">
        <authorList>
            <person name="Jastrzebski P J."/>
            <person name="Paukszto L."/>
            <person name="Jastrzebski P J."/>
        </authorList>
    </citation>
    <scope>NUCLEOTIDE SEQUENCE [LARGE SCALE GENOMIC DNA]</scope>
    <source>
        <strain evidence="2 3">WMS-il1</strain>
    </source>
</reference>
<dbReference type="Pfam" id="PF05439">
    <property type="entry name" value="JTB"/>
    <property type="match status" value="1"/>
</dbReference>
<proteinExistence type="predicted"/>
<accession>A0A564XZH7</accession>
<dbReference type="PANTHER" id="PTHR13041:SF3">
    <property type="entry name" value="PROTEIN JTB"/>
    <property type="match status" value="1"/>
</dbReference>
<keyword evidence="1" id="KW-0472">Membrane</keyword>
<sequence length="160" mass="18436">MIEYCSKRILTIALLTLVVIASIIFYVEESVNTSLRPPRPPFDIVVPCSEKQSFHFLTSCQWCSNVDRTIHKVCKETGYHVQIVCDDIAEGKAKRPNAPTWVACDPNTFRDLNSERRSFVLFEFLIGTCGVVSYIFVRRQHKRLDQRLVDRVNRQILAST</sequence>
<dbReference type="EMBL" id="CABIJS010000022">
    <property type="protein sequence ID" value="VUZ39673.1"/>
    <property type="molecule type" value="Genomic_DNA"/>
</dbReference>
<protein>
    <submittedName>
        <fullName evidence="2">Uncharacterized protein</fullName>
    </submittedName>
</protein>
<keyword evidence="3" id="KW-1185">Reference proteome</keyword>
<organism evidence="2 3">
    <name type="scientific">Hymenolepis diminuta</name>
    <name type="common">Rat tapeworm</name>
    <dbReference type="NCBI Taxonomy" id="6216"/>
    <lineage>
        <taxon>Eukaryota</taxon>
        <taxon>Metazoa</taxon>
        <taxon>Spiralia</taxon>
        <taxon>Lophotrochozoa</taxon>
        <taxon>Platyhelminthes</taxon>
        <taxon>Cestoda</taxon>
        <taxon>Eucestoda</taxon>
        <taxon>Cyclophyllidea</taxon>
        <taxon>Hymenolepididae</taxon>
        <taxon>Hymenolepis</taxon>
    </lineage>
</organism>
<name>A0A564XZH7_HYMDI</name>
<feature type="transmembrane region" description="Helical" evidence="1">
    <location>
        <begin position="9"/>
        <end position="27"/>
    </location>
</feature>
<dbReference type="GO" id="GO:0005737">
    <property type="term" value="C:cytoplasm"/>
    <property type="evidence" value="ECO:0007669"/>
    <property type="project" value="TreeGrafter"/>
</dbReference>
<dbReference type="InterPro" id="IPR008657">
    <property type="entry name" value="JTB"/>
</dbReference>
<gene>
    <name evidence="2" type="ORF">WMSIL1_LOCUS1074</name>
</gene>
<dbReference type="PANTHER" id="PTHR13041">
    <property type="entry name" value="JTB PROTEIN-RELATED"/>
    <property type="match status" value="1"/>
</dbReference>
<dbReference type="GO" id="GO:0030496">
    <property type="term" value="C:midbody"/>
    <property type="evidence" value="ECO:0007669"/>
    <property type="project" value="TreeGrafter"/>
</dbReference>
<dbReference type="GO" id="GO:0016020">
    <property type="term" value="C:membrane"/>
    <property type="evidence" value="ECO:0007669"/>
    <property type="project" value="InterPro"/>
</dbReference>
<dbReference type="Proteomes" id="UP000321570">
    <property type="component" value="Unassembled WGS sequence"/>
</dbReference>
<evidence type="ECO:0000313" key="2">
    <source>
        <dbReference type="EMBL" id="VUZ39673.1"/>
    </source>
</evidence>
<dbReference type="GO" id="GO:0000281">
    <property type="term" value="P:mitotic cytokinesis"/>
    <property type="evidence" value="ECO:0007669"/>
    <property type="project" value="TreeGrafter"/>
</dbReference>